<dbReference type="GO" id="GO:0005739">
    <property type="term" value="C:mitochondrion"/>
    <property type="evidence" value="ECO:0007669"/>
    <property type="project" value="TreeGrafter"/>
</dbReference>
<sequence length="209" mass="22480">MSPLEVSQFLANLRDTFTELENLPIATIAALDGAALGGGLELALCCDLRISGENSILGLVETSLGIIPGAGGTQRLARLIGTSKSKELIFTSARINSEMAYNFGVINDYTGNTKTNMAAGNFTNPNLDRDMGYPESGYELALLWAERISHMGPIATKMAKKAIDMGSVTDIKTGLDIENICYQGVVNTEDRLEGLLAFKEKRPPVYKGK</sequence>
<evidence type="ECO:0000313" key="5">
    <source>
        <dbReference type="Proteomes" id="UP000187455"/>
    </source>
</evidence>
<dbReference type="InterPro" id="IPR018376">
    <property type="entry name" value="Enoyl-CoA_hyd/isom_CS"/>
</dbReference>
<dbReference type="CDD" id="cd06558">
    <property type="entry name" value="crotonase-like"/>
    <property type="match status" value="1"/>
</dbReference>
<organism evidence="4 5">
    <name type="scientific">Smittium mucronatum</name>
    <dbReference type="NCBI Taxonomy" id="133383"/>
    <lineage>
        <taxon>Eukaryota</taxon>
        <taxon>Fungi</taxon>
        <taxon>Fungi incertae sedis</taxon>
        <taxon>Zoopagomycota</taxon>
        <taxon>Kickxellomycotina</taxon>
        <taxon>Harpellomycetes</taxon>
        <taxon>Harpellales</taxon>
        <taxon>Legeriomycetaceae</taxon>
        <taxon>Smittium</taxon>
    </lineage>
</organism>
<gene>
    <name evidence="4" type="ORF">AYI68_g4209</name>
</gene>
<dbReference type="FunFam" id="1.10.12.10:FF:000001">
    <property type="entry name" value="Probable enoyl-CoA hydratase, mitochondrial"/>
    <property type="match status" value="1"/>
</dbReference>
<comment type="similarity">
    <text evidence="1 3">Belongs to the enoyl-CoA hydratase/isomerase family.</text>
</comment>
<dbReference type="GO" id="GO:0006635">
    <property type="term" value="P:fatty acid beta-oxidation"/>
    <property type="evidence" value="ECO:0007669"/>
    <property type="project" value="TreeGrafter"/>
</dbReference>
<keyword evidence="5" id="KW-1185">Reference proteome</keyword>
<reference evidence="4 5" key="1">
    <citation type="journal article" date="2016" name="Mol. Biol. Evol.">
        <title>Genome-Wide Survey of Gut Fungi (Harpellales) Reveals the First Horizontally Transferred Ubiquitin Gene from a Mosquito Host.</title>
        <authorList>
            <person name="Wang Y."/>
            <person name="White M.M."/>
            <person name="Kvist S."/>
            <person name="Moncalvo J.M."/>
        </authorList>
    </citation>
    <scope>NUCLEOTIDE SEQUENCE [LARGE SCALE GENOMIC DNA]</scope>
    <source>
        <strain evidence="4 5">ALG-7-W6</strain>
    </source>
</reference>
<dbReference type="SUPFAM" id="SSF52096">
    <property type="entry name" value="ClpP/crotonase"/>
    <property type="match status" value="1"/>
</dbReference>
<dbReference type="InterPro" id="IPR014748">
    <property type="entry name" value="Enoyl-CoA_hydra_C"/>
</dbReference>
<evidence type="ECO:0000313" key="4">
    <source>
        <dbReference type="EMBL" id="OLY81688.1"/>
    </source>
</evidence>
<accession>A0A1R0GXW5</accession>
<dbReference type="STRING" id="133383.A0A1R0GXW5"/>
<name>A0A1R0GXW5_9FUNG</name>
<evidence type="ECO:0000256" key="1">
    <source>
        <dbReference type="ARBA" id="ARBA00005254"/>
    </source>
</evidence>
<protein>
    <submittedName>
        <fullName evidence="4">Enoyl-CoA hydratase domain-containing protein 2, mitochondrial</fullName>
    </submittedName>
</protein>
<comment type="caution">
    <text evidence="4">The sequence shown here is derived from an EMBL/GenBank/DDBJ whole genome shotgun (WGS) entry which is preliminary data.</text>
</comment>
<dbReference type="InterPro" id="IPR001753">
    <property type="entry name" value="Enoyl-CoA_hydra/iso"/>
</dbReference>
<proteinExistence type="inferred from homology"/>
<dbReference type="AlphaFoldDB" id="A0A1R0GXW5"/>
<dbReference type="PROSITE" id="PS00166">
    <property type="entry name" value="ENOYL_COA_HYDRATASE"/>
    <property type="match status" value="1"/>
</dbReference>
<dbReference type="GO" id="GO:0016836">
    <property type="term" value="F:hydro-lyase activity"/>
    <property type="evidence" value="ECO:0007669"/>
    <property type="project" value="UniProtKB-ARBA"/>
</dbReference>
<keyword evidence="2" id="KW-0456">Lyase</keyword>
<dbReference type="OrthoDB" id="410701at2759"/>
<dbReference type="Pfam" id="PF00378">
    <property type="entry name" value="ECH_1"/>
    <property type="match status" value="1"/>
</dbReference>
<dbReference type="InterPro" id="IPR029045">
    <property type="entry name" value="ClpP/crotonase-like_dom_sf"/>
</dbReference>
<dbReference type="PANTHER" id="PTHR11941:SF171">
    <property type="entry name" value="SD19268P"/>
    <property type="match status" value="1"/>
</dbReference>
<dbReference type="Gene3D" id="3.90.226.10">
    <property type="entry name" value="2-enoyl-CoA Hydratase, Chain A, domain 1"/>
    <property type="match status" value="1"/>
</dbReference>
<evidence type="ECO:0000256" key="2">
    <source>
        <dbReference type="ARBA" id="ARBA00023239"/>
    </source>
</evidence>
<dbReference type="Proteomes" id="UP000187455">
    <property type="component" value="Unassembled WGS sequence"/>
</dbReference>
<dbReference type="Gene3D" id="1.10.12.10">
    <property type="entry name" value="Lyase 2-enoyl-coa Hydratase, Chain A, domain 2"/>
    <property type="match status" value="1"/>
</dbReference>
<evidence type="ECO:0000256" key="3">
    <source>
        <dbReference type="RuleBase" id="RU003707"/>
    </source>
</evidence>
<dbReference type="EMBL" id="LSSL01002252">
    <property type="protein sequence ID" value="OLY81688.1"/>
    <property type="molecule type" value="Genomic_DNA"/>
</dbReference>
<dbReference type="PANTHER" id="PTHR11941">
    <property type="entry name" value="ENOYL-COA HYDRATASE-RELATED"/>
    <property type="match status" value="1"/>
</dbReference>